<gene>
    <name evidence="4" type="ORF">GCM10010987_58830</name>
    <name evidence="5" type="ORF">XH86_01250</name>
</gene>
<keyword evidence="6" id="KW-1185">Reference proteome</keyword>
<dbReference type="EMBL" id="BMHC01000017">
    <property type="protein sequence ID" value="GGI30314.1"/>
    <property type="molecule type" value="Genomic_DNA"/>
</dbReference>
<evidence type="ECO:0000259" key="3">
    <source>
        <dbReference type="PROSITE" id="PS51208"/>
    </source>
</evidence>
<dbReference type="Gene3D" id="2.130.10.10">
    <property type="entry name" value="YVTN repeat-like/Quinoprotein amine dehydrogenase"/>
    <property type="match status" value="1"/>
</dbReference>
<evidence type="ECO:0000256" key="2">
    <source>
        <dbReference type="SAM" id="SignalP"/>
    </source>
</evidence>
<name>A0A410UYL2_9BRAD</name>
<evidence type="ECO:0000313" key="5">
    <source>
        <dbReference type="EMBL" id="QOZ57517.1"/>
    </source>
</evidence>
<protein>
    <recommendedName>
        <fullName evidence="3">Autotransporter domain-containing protein</fullName>
    </recommendedName>
</protein>
<reference evidence="4" key="3">
    <citation type="submission" date="2022-12" db="EMBL/GenBank/DDBJ databases">
        <authorList>
            <person name="Sun Q."/>
            <person name="Zhou Y."/>
        </authorList>
    </citation>
    <scope>NUCLEOTIDE SEQUENCE</scope>
    <source>
        <strain evidence="4">CGMCC 1.15034</strain>
    </source>
</reference>
<dbReference type="InterPro" id="IPR015943">
    <property type="entry name" value="WD40/YVTN_repeat-like_dom_sf"/>
</dbReference>
<dbReference type="SUPFAM" id="SSF51126">
    <property type="entry name" value="Pectin lyase-like"/>
    <property type="match status" value="1"/>
</dbReference>
<evidence type="ECO:0000313" key="6">
    <source>
        <dbReference type="Proteomes" id="UP000593880"/>
    </source>
</evidence>
<dbReference type="NCBIfam" id="TIGR02601">
    <property type="entry name" value="autotrns_rpt"/>
    <property type="match status" value="2"/>
</dbReference>
<dbReference type="InterPro" id="IPR036278">
    <property type="entry name" value="Sialidase_sf"/>
</dbReference>
<dbReference type="PANTHER" id="PTHR43739:SF5">
    <property type="entry name" value="EXO-ALPHA-SIALIDASE"/>
    <property type="match status" value="1"/>
</dbReference>
<sequence>MVVWLAAILLVPELIPATAQAQWIEAGPFTSTSTAASSPGILTSNTLVYGMSAQGNPIYGAVNTILQSPTDPNTYWAATTSGGIWKTTNGGVTWTPTTDHQPTLAIGAITIDSVDKKTMYAASGYYSAGAVNDAPQTMLLKSVDGGTTWQSMTPTGIQNYYLNSSGNQLTDSAPASIKNIIAMGNVVLVAAAGSQGHDSTTQAGGLYRSVDYGQTFTLVPGFNTEVTSLISATTSNSTVLFAARDGFNYRPDNGIFYSNDAGANWHLLLGPGTSVQGTNSANANNLVFSGGFGGNSANMKIAAGPNDSLFVAVAKQNSYQPIVVFYTPQFAPGQTPTWYNLGEAYLASPPDCATGCGLEGNTQANLHFALVADPKQKGIAYIAGSGDFLTGASDETATIVRVDYNASTNAATYTPVVFPTLNSSPHPDTRSLVINSQGGLLATGDGGVYVLNNPGNANAAWSALGGSAANGSPIRAIEAYQAVMDPKSGRLGVAMQDNGAAFSAPTTLGQIKTGTPWQNVVGGDGFSVAVNYKRSGASIMYATADDPRLARVFADQNLSTATPPNMLDINVAGTGGTGFASYEGGDSRVVAAVNAVDPTKLLFRSARLYTWTDPGGTLSGSIDINDITAGANSGGALPNTNLFSSASWSEKIAYGTQDAHDAILAGGFLASGGVGVFLRTQAQANAGTPMDISNNLLASYDNAVTSNGAGNPIGVLFDPLTEHKFFITDIHNVYATNNTGATLRTLTLPGNFSNPAGLAYVADSYTGGAINGVRALLVGGTTTDGAQGSIISTSAPFASNVQWASLGTNLPNAVVYGLNYYSDIDTLVAALYGRGVYVLYDVTSHYSTATALWFGKANNDSAPDVSLLTGNRPLEKFGTGTLTLSGAATYTGGTIIDAGIVAITADANLGAAQGSVTFNGGALQTNAQLSSARNVTLAAAGTFDAEADTTWSGTISGPGALNKIGPATLSLTGSNSYSGGTFIYGGALATGSDAALGDPAGQVGINGGTLRATGSFSTGRTVAFGTLGGAVDVLGGATVTANGLWAAQGPVTKTGSGELAIENVGIFQALTVGAGGLKIDGAIAANSLQVAQGATLSGIGQITAPTTISGTLSPGSLAPGALTFTSTVALSSTATLHIAIDGTGTSGGAGGYSQLIVNGGALTLGGTLQPYFRGILGGNNNFTPALGQQFLIASASGGVSGQFSGVDLAASGLSSSLRMDTLFGATFIDLITTPASYALAPAGSAWNANQQSAGAALDALRPAAGTISPNTALQNAFNTLYQLPSSQLGPVLSGLSAADDARGVGHALDAVDVFHEALQQHLLGGTVAPGFNNLSFSVSGAGLNFYSAYNSMAAPVSSGSAPRETNAPAAIGAEHWWSSVFSQSSMTSTSAGITGGSANISGFIAGLEGEIKPGQLFGALASYSHTDASGNGSGSGDNVVLAAYGKRTAGPLQAAIYGGVAVSSIALHHDFGTGGLVNQSGSATSLLGGGSIAYTFDYRGFQIAPTATAAFTHMLFDGTSVTSPLGFAVRVPQQWTDRFRFTLGPTIARTVTTERGIRLTATVGGGFLYQTAPVTTLDAQIFTAGMAAQTAPAGGAGGYADAGIYASLTNWITGFVRWHGEARQHAHSNQVSGGLSVAF</sequence>
<reference evidence="5 6" key="2">
    <citation type="submission" date="2018-06" db="EMBL/GenBank/DDBJ databases">
        <title>Comparative genomics of rhizobia nodulating Arachis hypogaea in China.</title>
        <authorList>
            <person name="Li Y."/>
        </authorList>
    </citation>
    <scope>NUCLEOTIDE SEQUENCE [LARGE SCALE GENOMIC DNA]</scope>
    <source>
        <strain evidence="5 6">CCBAU 51658</strain>
    </source>
</reference>
<evidence type="ECO:0000313" key="4">
    <source>
        <dbReference type="EMBL" id="GGI30314.1"/>
    </source>
</evidence>
<keyword evidence="1 2" id="KW-0732">Signal</keyword>
<dbReference type="InterPro" id="IPR052025">
    <property type="entry name" value="Xyloglucanase_GH74"/>
</dbReference>
<dbReference type="InterPro" id="IPR013425">
    <property type="entry name" value="Autotrns_rpt"/>
</dbReference>
<dbReference type="Pfam" id="PF12951">
    <property type="entry name" value="PATR"/>
    <property type="match status" value="2"/>
</dbReference>
<dbReference type="EMBL" id="CP030057">
    <property type="protein sequence ID" value="QOZ57517.1"/>
    <property type="molecule type" value="Genomic_DNA"/>
</dbReference>
<dbReference type="PANTHER" id="PTHR43739">
    <property type="entry name" value="XYLOGLUCANASE (EUROFUNG)"/>
    <property type="match status" value="1"/>
</dbReference>
<dbReference type="Gene3D" id="2.40.128.130">
    <property type="entry name" value="Autotransporter beta-domain"/>
    <property type="match status" value="1"/>
</dbReference>
<feature type="chain" id="PRO_5044600977" description="Autotransporter domain-containing protein" evidence="2">
    <location>
        <begin position="22"/>
        <end position="1639"/>
    </location>
</feature>
<feature type="signal peptide" evidence="2">
    <location>
        <begin position="1"/>
        <end position="21"/>
    </location>
</feature>
<evidence type="ECO:0000256" key="1">
    <source>
        <dbReference type="ARBA" id="ARBA00022729"/>
    </source>
</evidence>
<reference evidence="4" key="1">
    <citation type="journal article" date="2014" name="Int. J. Syst. Evol. Microbiol.">
        <title>Complete genome sequence of Corynebacterium casei LMG S-19264T (=DSM 44701T), isolated from a smear-ripened cheese.</title>
        <authorList>
            <consortium name="US DOE Joint Genome Institute (JGI-PGF)"/>
            <person name="Walter F."/>
            <person name="Albersmeier A."/>
            <person name="Kalinowski J."/>
            <person name="Ruckert C."/>
        </authorList>
    </citation>
    <scope>NUCLEOTIDE SEQUENCE</scope>
    <source>
        <strain evidence="4">CGMCC 1.15034</strain>
    </source>
</reference>
<dbReference type="SUPFAM" id="SSF50939">
    <property type="entry name" value="Sialidases"/>
    <property type="match status" value="1"/>
</dbReference>
<feature type="domain" description="Autotransporter" evidence="3">
    <location>
        <begin position="1369"/>
        <end position="1639"/>
    </location>
</feature>
<dbReference type="InterPro" id="IPR011050">
    <property type="entry name" value="Pectin_lyase_fold/virulence"/>
</dbReference>
<dbReference type="Proteomes" id="UP000625079">
    <property type="component" value="Unassembled WGS sequence"/>
</dbReference>
<dbReference type="CDD" id="cd15482">
    <property type="entry name" value="Sialidase_non-viral"/>
    <property type="match status" value="1"/>
</dbReference>
<proteinExistence type="predicted"/>
<dbReference type="InterPro" id="IPR005546">
    <property type="entry name" value="Autotransporte_beta"/>
</dbReference>
<dbReference type="PROSITE" id="PS51208">
    <property type="entry name" value="AUTOTRANSPORTER"/>
    <property type="match status" value="1"/>
</dbReference>
<dbReference type="Proteomes" id="UP000593880">
    <property type="component" value="Chromosome"/>
</dbReference>
<evidence type="ECO:0000313" key="7">
    <source>
        <dbReference type="Proteomes" id="UP000625079"/>
    </source>
</evidence>
<dbReference type="SUPFAM" id="SSF103515">
    <property type="entry name" value="Autotransporter"/>
    <property type="match status" value="1"/>
</dbReference>
<organism evidence="4 7">
    <name type="scientific">Bradyrhizobium guangdongense</name>
    <dbReference type="NCBI Taxonomy" id="1325090"/>
    <lineage>
        <taxon>Bacteria</taxon>
        <taxon>Pseudomonadati</taxon>
        <taxon>Pseudomonadota</taxon>
        <taxon>Alphaproteobacteria</taxon>
        <taxon>Hyphomicrobiales</taxon>
        <taxon>Nitrobacteraceae</taxon>
        <taxon>Bradyrhizobium</taxon>
    </lineage>
</organism>
<accession>A0A410UYL2</accession>
<dbReference type="GO" id="GO:0010411">
    <property type="term" value="P:xyloglucan metabolic process"/>
    <property type="evidence" value="ECO:0007669"/>
    <property type="project" value="TreeGrafter"/>
</dbReference>
<dbReference type="SMART" id="SM00869">
    <property type="entry name" value="Autotransporter"/>
    <property type="match status" value="1"/>
</dbReference>
<dbReference type="InterPro" id="IPR036709">
    <property type="entry name" value="Autotransporte_beta_dom_sf"/>
</dbReference>